<keyword evidence="2" id="KW-1185">Reference proteome</keyword>
<accession>A0A066WME7</accession>
<gene>
    <name evidence="1" type="ORF">FEM21_17930</name>
</gene>
<sequence>MQGAVLVIGSLLWENEKNTLDSKQGKLRDNWRKDLDLEKKIAIEVPIRYGRKSTSKRCTYTMVISNSVTNLGIAYIIPFKKEIENFEELKNQALELSEAEGISTTKYPKRLIASWGAVGITFNEAEEKQFQEIKNKWHQEFASFENTDYKIGNEQPSIRENGELNFEFKVPEYIDYVFATPVKPNISEYPTTDRIVEAIIESSPRYDIYVKENFNNGIRVHGDEEIMKKI</sequence>
<organism evidence="1 2">
    <name type="scientific">Flavobacterium seoulense</name>
    <dbReference type="NCBI Taxonomy" id="1492738"/>
    <lineage>
        <taxon>Bacteria</taxon>
        <taxon>Pseudomonadati</taxon>
        <taxon>Bacteroidota</taxon>
        <taxon>Flavobacteriia</taxon>
        <taxon>Flavobacteriales</taxon>
        <taxon>Flavobacteriaceae</taxon>
        <taxon>Flavobacterium</taxon>
    </lineage>
</organism>
<dbReference type="EMBL" id="JNCA01000016">
    <property type="protein sequence ID" value="KDN55202.1"/>
    <property type="molecule type" value="Genomic_DNA"/>
</dbReference>
<evidence type="ECO:0000313" key="2">
    <source>
        <dbReference type="Proteomes" id="UP000027064"/>
    </source>
</evidence>
<protein>
    <submittedName>
        <fullName evidence="1">Uncharacterized protein</fullName>
    </submittedName>
</protein>
<name>A0A066WME7_9FLAO</name>
<dbReference type="Proteomes" id="UP000027064">
    <property type="component" value="Unassembled WGS sequence"/>
</dbReference>
<dbReference type="OrthoDB" id="8441320at2"/>
<comment type="caution">
    <text evidence="1">The sequence shown here is derived from an EMBL/GenBank/DDBJ whole genome shotgun (WGS) entry which is preliminary data.</text>
</comment>
<dbReference type="AlphaFoldDB" id="A0A066WME7"/>
<evidence type="ECO:0000313" key="1">
    <source>
        <dbReference type="EMBL" id="KDN55202.1"/>
    </source>
</evidence>
<dbReference type="STRING" id="1492738.FEM21_17930"/>
<dbReference type="PATRIC" id="fig|1492738.3.peg.1782"/>
<dbReference type="eggNOG" id="ENOG503434Q">
    <property type="taxonomic scope" value="Bacteria"/>
</dbReference>
<dbReference type="RefSeq" id="WP_035659629.1">
    <property type="nucleotide sequence ID" value="NZ_JNCA01000016.1"/>
</dbReference>
<reference evidence="1 2" key="1">
    <citation type="submission" date="2014-05" db="EMBL/GenBank/DDBJ databases">
        <title>Genome Sequence of Flavobacterium sp. EM1321.</title>
        <authorList>
            <person name="Shin S.-K."/>
            <person name="Yi H."/>
        </authorList>
    </citation>
    <scope>NUCLEOTIDE SEQUENCE [LARGE SCALE GENOMIC DNA]</scope>
    <source>
        <strain evidence="1 2">EM1321</strain>
    </source>
</reference>
<proteinExistence type="predicted"/>